<name>A0A1A9GFR1_9ACTN</name>
<evidence type="ECO:0000313" key="6">
    <source>
        <dbReference type="EMBL" id="ANH37084.1"/>
    </source>
</evidence>
<dbReference type="Proteomes" id="UP000077868">
    <property type="component" value="Chromosome"/>
</dbReference>
<keyword evidence="1" id="KW-0805">Transcription regulation</keyword>
<gene>
    <name evidence="6" type="ORF">I601_0632</name>
</gene>
<dbReference type="InterPro" id="IPR009057">
    <property type="entry name" value="Homeodomain-like_sf"/>
</dbReference>
<evidence type="ECO:0000259" key="5">
    <source>
        <dbReference type="PROSITE" id="PS50977"/>
    </source>
</evidence>
<evidence type="ECO:0000256" key="2">
    <source>
        <dbReference type="ARBA" id="ARBA00023125"/>
    </source>
</evidence>
<organism evidence="6 7">
    <name type="scientific">Nocardioides dokdonensis FR1436</name>
    <dbReference type="NCBI Taxonomy" id="1300347"/>
    <lineage>
        <taxon>Bacteria</taxon>
        <taxon>Bacillati</taxon>
        <taxon>Actinomycetota</taxon>
        <taxon>Actinomycetes</taxon>
        <taxon>Propionibacteriales</taxon>
        <taxon>Nocardioidaceae</taxon>
        <taxon>Nocardioides</taxon>
    </lineage>
</organism>
<reference evidence="6 7" key="1">
    <citation type="submission" date="2016-03" db="EMBL/GenBank/DDBJ databases">
        <title>Complete genome sequence of a soil Actinobacterium, Nocardioides dokdonensis FR1436.</title>
        <authorList>
            <person name="Kwon S.-K."/>
            <person name="Kim K."/>
            <person name="Kim J.F."/>
        </authorList>
    </citation>
    <scope>NUCLEOTIDE SEQUENCE [LARGE SCALE GENOMIC DNA]</scope>
    <source>
        <strain evidence="6 7">FR1436</strain>
    </source>
</reference>
<dbReference type="InterPro" id="IPR050109">
    <property type="entry name" value="HTH-type_TetR-like_transc_reg"/>
</dbReference>
<feature type="DNA-binding region" description="H-T-H motif" evidence="4">
    <location>
        <begin position="35"/>
        <end position="54"/>
    </location>
</feature>
<protein>
    <submittedName>
        <fullName evidence="6">DNA-binding transcriptional repressor AcrR</fullName>
    </submittedName>
</protein>
<dbReference type="RefSeq" id="WP_068106321.1">
    <property type="nucleotide sequence ID" value="NZ_CP015079.1"/>
</dbReference>
<evidence type="ECO:0000256" key="3">
    <source>
        <dbReference type="ARBA" id="ARBA00023163"/>
    </source>
</evidence>
<keyword evidence="7" id="KW-1185">Reference proteome</keyword>
<dbReference type="KEGG" id="ndk:I601_0632"/>
<dbReference type="AlphaFoldDB" id="A0A1A9GFR1"/>
<feature type="domain" description="HTH tetR-type" evidence="5">
    <location>
        <begin position="12"/>
        <end position="72"/>
    </location>
</feature>
<dbReference type="PANTHER" id="PTHR30055">
    <property type="entry name" value="HTH-TYPE TRANSCRIPTIONAL REGULATOR RUTR"/>
    <property type="match status" value="1"/>
</dbReference>
<dbReference type="InterPro" id="IPR001647">
    <property type="entry name" value="HTH_TetR"/>
</dbReference>
<dbReference type="GO" id="GO:0003700">
    <property type="term" value="F:DNA-binding transcription factor activity"/>
    <property type="evidence" value="ECO:0007669"/>
    <property type="project" value="TreeGrafter"/>
</dbReference>
<sequence>MSYDDGRRTGARVEVDDLLDAAARAFAEHGVARTTMIDVARSAGCSRATLYRSFPSREALHLAFVHRAALRIAADLAPASATRSAGAMVDLVAAGIAAIRADPLLAAWFQPENVAIPIAVSQDSELLRTMTTALAGALDPDARSGAEVELRGAWLLRCIVSFLAMPAEDPSVERAMLETFVAPLLVSPTPR</sequence>
<dbReference type="Pfam" id="PF00440">
    <property type="entry name" value="TetR_N"/>
    <property type="match status" value="1"/>
</dbReference>
<dbReference type="STRING" id="1300347.I601_0632"/>
<dbReference type="GO" id="GO:0000976">
    <property type="term" value="F:transcription cis-regulatory region binding"/>
    <property type="evidence" value="ECO:0007669"/>
    <property type="project" value="TreeGrafter"/>
</dbReference>
<dbReference type="PRINTS" id="PR00455">
    <property type="entry name" value="HTHTETR"/>
</dbReference>
<dbReference type="EMBL" id="CP015079">
    <property type="protein sequence ID" value="ANH37084.1"/>
    <property type="molecule type" value="Genomic_DNA"/>
</dbReference>
<dbReference type="PANTHER" id="PTHR30055:SF234">
    <property type="entry name" value="HTH-TYPE TRANSCRIPTIONAL REGULATOR BETI"/>
    <property type="match status" value="1"/>
</dbReference>
<evidence type="ECO:0000256" key="1">
    <source>
        <dbReference type="ARBA" id="ARBA00023015"/>
    </source>
</evidence>
<keyword evidence="3" id="KW-0804">Transcription</keyword>
<dbReference type="PROSITE" id="PS50977">
    <property type="entry name" value="HTH_TETR_2"/>
    <property type="match status" value="1"/>
</dbReference>
<dbReference type="SUPFAM" id="SSF46689">
    <property type="entry name" value="Homeodomain-like"/>
    <property type="match status" value="1"/>
</dbReference>
<keyword evidence="2 4" id="KW-0238">DNA-binding</keyword>
<evidence type="ECO:0000313" key="7">
    <source>
        <dbReference type="Proteomes" id="UP000077868"/>
    </source>
</evidence>
<dbReference type="Gene3D" id="1.10.357.10">
    <property type="entry name" value="Tetracycline Repressor, domain 2"/>
    <property type="match status" value="1"/>
</dbReference>
<accession>A0A1A9GFR1</accession>
<proteinExistence type="predicted"/>
<evidence type="ECO:0000256" key="4">
    <source>
        <dbReference type="PROSITE-ProRule" id="PRU00335"/>
    </source>
</evidence>
<dbReference type="PATRIC" id="fig|1300347.3.peg.637"/>